<keyword evidence="3" id="KW-1185">Reference proteome</keyword>
<comment type="caution">
    <text evidence="2">The sequence shown here is derived from an EMBL/GenBank/DDBJ whole genome shotgun (WGS) entry which is preliminary data.</text>
</comment>
<gene>
    <name evidence="2" type="ORF">BACCIP111899_03149</name>
</gene>
<keyword evidence="1" id="KW-0472">Membrane</keyword>
<evidence type="ECO:0000313" key="2">
    <source>
        <dbReference type="EMBL" id="CAG9613922.1"/>
    </source>
</evidence>
<organism evidence="2 3">
    <name type="scientific">Bacillus rhizoplanae</name>
    <dbReference type="NCBI Taxonomy" id="2880966"/>
    <lineage>
        <taxon>Bacteria</taxon>
        <taxon>Bacillati</taxon>
        <taxon>Bacillota</taxon>
        <taxon>Bacilli</taxon>
        <taxon>Bacillales</taxon>
        <taxon>Bacillaceae</taxon>
        <taxon>Bacillus</taxon>
    </lineage>
</organism>
<dbReference type="EMBL" id="CAKJTI010000019">
    <property type="protein sequence ID" value="CAG9613922.1"/>
    <property type="molecule type" value="Genomic_DNA"/>
</dbReference>
<keyword evidence="1" id="KW-0812">Transmembrane</keyword>
<reference evidence="2 3" key="1">
    <citation type="submission" date="2021-10" db="EMBL/GenBank/DDBJ databases">
        <authorList>
            <person name="Criscuolo A."/>
        </authorList>
    </citation>
    <scope>NUCLEOTIDE SEQUENCE [LARGE SCALE GENOMIC DNA]</scope>
    <source>
        <strain evidence="3">CIP 111899</strain>
    </source>
</reference>
<protein>
    <recommendedName>
        <fullName evidence="4">DNA polymerase III subunit delta</fullName>
    </recommendedName>
</protein>
<evidence type="ECO:0000313" key="3">
    <source>
        <dbReference type="Proteomes" id="UP000789423"/>
    </source>
</evidence>
<proteinExistence type="predicted"/>
<evidence type="ECO:0008006" key="4">
    <source>
        <dbReference type="Google" id="ProtNLM"/>
    </source>
</evidence>
<accession>A0ABM8YDP2</accession>
<feature type="transmembrane region" description="Helical" evidence="1">
    <location>
        <begin position="37"/>
        <end position="57"/>
    </location>
</feature>
<dbReference type="Proteomes" id="UP000789423">
    <property type="component" value="Unassembled WGS sequence"/>
</dbReference>
<name>A0ABM8YDP2_9BACI</name>
<keyword evidence="1" id="KW-1133">Transmembrane helix</keyword>
<evidence type="ECO:0000256" key="1">
    <source>
        <dbReference type="SAM" id="Phobius"/>
    </source>
</evidence>
<sequence length="218" mass="25422">MKQEEKENMNITYESFNCILIEKRMLRKGGYTLKKRMICFVFSSMVLTACSFQQTMIEERNFAASLEASEDMMSDPVSVQAVKNVLPFSFQTPSYLPYESKDNPKAVVRKMGDKRIALGIKYERREKSMKDYIELTVANFSYNFPFIVEQNHFQEQVKLANGITAYFKNGDGEMDGEDIATLTWKEEKVEYQLLYRNVRDQGSEDVKKNLMYIASKME</sequence>